<evidence type="ECO:0000256" key="2">
    <source>
        <dbReference type="SAM" id="SignalP"/>
    </source>
</evidence>
<protein>
    <submittedName>
        <fullName evidence="3">Tripartite tricarboxylate transporter substrate binding protein</fullName>
    </submittedName>
</protein>
<comment type="caution">
    <text evidence="3">The sequence shown here is derived from an EMBL/GenBank/DDBJ whole genome shotgun (WGS) entry which is preliminary data.</text>
</comment>
<dbReference type="Gene3D" id="3.40.190.10">
    <property type="entry name" value="Periplasmic binding protein-like II"/>
    <property type="match status" value="1"/>
</dbReference>
<dbReference type="PIRSF" id="PIRSF017082">
    <property type="entry name" value="YflP"/>
    <property type="match status" value="1"/>
</dbReference>
<accession>A0A853FBM2</accession>
<evidence type="ECO:0000256" key="1">
    <source>
        <dbReference type="ARBA" id="ARBA00006987"/>
    </source>
</evidence>
<dbReference type="RefSeq" id="WP_129970099.1">
    <property type="nucleotide sequence ID" value="NZ_JACCEW010000004.1"/>
</dbReference>
<reference evidence="3 4" key="1">
    <citation type="submission" date="2020-07" db="EMBL/GenBank/DDBJ databases">
        <title>Taxonomic revisions and descriptions of new bacterial species based on genomic comparisons in the high-G+C-content subgroup of the family Alcaligenaceae.</title>
        <authorList>
            <person name="Szabo A."/>
            <person name="Felfoldi T."/>
        </authorList>
    </citation>
    <scope>NUCLEOTIDE SEQUENCE [LARGE SCALE GENOMIC DNA]</scope>
    <source>
        <strain evidence="3 4">DSM 25264</strain>
    </source>
</reference>
<keyword evidence="2" id="KW-0732">Signal</keyword>
<sequence>MNKVIRLCMATLIGFAISPSSWAKYPDKSISIIVPFTPGGFSDKVARLVAEGIGAKLGVSTIVDNKPGAAGALALSQISRAEPDGYTLYLSNSATDAINPNIYRTQEVDPLKALKPIILVVKTPNLVAVNKDVKAHTLTELVELAHNHPGQLNFGTPGVGTTGHLTGELFNGVANIQLQHVPYKGSAQVFTDLVGGQIQVTFDNITTLAGQVKGGHIRGLAVTGLKRSPLLPDIPTVVESGYPGFETTSWAGISAPAGTPDDVIRTLNKAISAIIETKEFKAKMNGGEVAGGSADSFRQFIVEEREKWGGVVRRINLSMD</sequence>
<organism evidence="3 4">
    <name type="scientific">Allopusillimonas soli</name>
    <dbReference type="NCBI Taxonomy" id="659016"/>
    <lineage>
        <taxon>Bacteria</taxon>
        <taxon>Pseudomonadati</taxon>
        <taxon>Pseudomonadota</taxon>
        <taxon>Betaproteobacteria</taxon>
        <taxon>Burkholderiales</taxon>
        <taxon>Alcaligenaceae</taxon>
        <taxon>Allopusillimonas</taxon>
    </lineage>
</organism>
<dbReference type="Proteomes" id="UP000580517">
    <property type="component" value="Unassembled WGS sequence"/>
</dbReference>
<evidence type="ECO:0000313" key="3">
    <source>
        <dbReference type="EMBL" id="NYT38174.1"/>
    </source>
</evidence>
<dbReference type="InterPro" id="IPR005064">
    <property type="entry name" value="BUG"/>
</dbReference>
<dbReference type="Pfam" id="PF03401">
    <property type="entry name" value="TctC"/>
    <property type="match status" value="1"/>
</dbReference>
<dbReference type="InterPro" id="IPR042100">
    <property type="entry name" value="Bug_dom1"/>
</dbReference>
<feature type="chain" id="PRO_5032500166" evidence="2">
    <location>
        <begin position="24"/>
        <end position="320"/>
    </location>
</feature>
<dbReference type="OrthoDB" id="8678477at2"/>
<feature type="signal peptide" evidence="2">
    <location>
        <begin position="1"/>
        <end position="23"/>
    </location>
</feature>
<comment type="similarity">
    <text evidence="1">Belongs to the UPF0065 (bug) family.</text>
</comment>
<dbReference type="EMBL" id="JACCEW010000004">
    <property type="protein sequence ID" value="NYT38174.1"/>
    <property type="molecule type" value="Genomic_DNA"/>
</dbReference>
<dbReference type="CDD" id="cd13578">
    <property type="entry name" value="PBP2_Bug27"/>
    <property type="match status" value="1"/>
</dbReference>
<dbReference type="Gene3D" id="3.40.190.150">
    <property type="entry name" value="Bordetella uptake gene, domain 1"/>
    <property type="match status" value="1"/>
</dbReference>
<name>A0A853FBM2_9BURK</name>
<proteinExistence type="inferred from homology"/>
<keyword evidence="4" id="KW-1185">Reference proteome</keyword>
<evidence type="ECO:0000313" key="4">
    <source>
        <dbReference type="Proteomes" id="UP000580517"/>
    </source>
</evidence>
<gene>
    <name evidence="3" type="ORF">H0A68_14905</name>
</gene>
<dbReference type="AlphaFoldDB" id="A0A853FBM2"/>
<dbReference type="PANTHER" id="PTHR42928:SF5">
    <property type="entry name" value="BLR1237 PROTEIN"/>
    <property type="match status" value="1"/>
</dbReference>
<dbReference type="PANTHER" id="PTHR42928">
    <property type="entry name" value="TRICARBOXYLATE-BINDING PROTEIN"/>
    <property type="match status" value="1"/>
</dbReference>
<dbReference type="SUPFAM" id="SSF53850">
    <property type="entry name" value="Periplasmic binding protein-like II"/>
    <property type="match status" value="1"/>
</dbReference>